<reference evidence="1 2" key="1">
    <citation type="journal article" date="2014" name="Agronomy (Basel)">
        <title>A Draft Genome Sequence for Ensete ventricosum, the Drought-Tolerant Tree Against Hunger.</title>
        <authorList>
            <person name="Harrison J."/>
            <person name="Moore K.A."/>
            <person name="Paszkiewicz K."/>
            <person name="Jones T."/>
            <person name="Grant M."/>
            <person name="Ambacheew D."/>
            <person name="Muzemil S."/>
            <person name="Studholme D.J."/>
        </authorList>
    </citation>
    <scope>NUCLEOTIDE SEQUENCE [LARGE SCALE GENOMIC DNA]</scope>
</reference>
<comment type="caution">
    <text evidence="1">The sequence shown here is derived from an EMBL/GenBank/DDBJ whole genome shotgun (WGS) entry which is preliminary data.</text>
</comment>
<evidence type="ECO:0000313" key="1">
    <source>
        <dbReference type="EMBL" id="RRT35865.1"/>
    </source>
</evidence>
<feature type="non-terminal residue" evidence="1">
    <location>
        <position position="1"/>
    </location>
</feature>
<organism evidence="1 2">
    <name type="scientific">Ensete ventricosum</name>
    <name type="common">Abyssinian banana</name>
    <name type="synonym">Musa ensete</name>
    <dbReference type="NCBI Taxonomy" id="4639"/>
    <lineage>
        <taxon>Eukaryota</taxon>
        <taxon>Viridiplantae</taxon>
        <taxon>Streptophyta</taxon>
        <taxon>Embryophyta</taxon>
        <taxon>Tracheophyta</taxon>
        <taxon>Spermatophyta</taxon>
        <taxon>Magnoliopsida</taxon>
        <taxon>Liliopsida</taxon>
        <taxon>Zingiberales</taxon>
        <taxon>Musaceae</taxon>
        <taxon>Ensete</taxon>
    </lineage>
</organism>
<name>A0A426X8Q1_ENSVE</name>
<gene>
    <name evidence="1" type="ORF">B296_00054272</name>
</gene>
<sequence length="116" mass="11958">CPSPPLLPTIGHCSPCKLAAPPRAATWSASPLTSVVPVGSRRCYGHHAVGDHPCGRCIAGGRPCGCRATGGCPCVWLPLQGTLATSDRPLAGGQAVADHPYRGLCRGQPPLQRAWS</sequence>
<protein>
    <submittedName>
        <fullName evidence="1">Uncharacterized protein</fullName>
    </submittedName>
</protein>
<dbReference type="AlphaFoldDB" id="A0A426X8Q1"/>
<proteinExistence type="predicted"/>
<dbReference type="EMBL" id="AMZH03024400">
    <property type="protein sequence ID" value="RRT35865.1"/>
    <property type="molecule type" value="Genomic_DNA"/>
</dbReference>
<dbReference type="Proteomes" id="UP000287651">
    <property type="component" value="Unassembled WGS sequence"/>
</dbReference>
<evidence type="ECO:0000313" key="2">
    <source>
        <dbReference type="Proteomes" id="UP000287651"/>
    </source>
</evidence>
<accession>A0A426X8Q1</accession>